<evidence type="ECO:0000256" key="1">
    <source>
        <dbReference type="ARBA" id="ARBA00022723"/>
    </source>
</evidence>
<dbReference type="AlphaFoldDB" id="A0A699HPP1"/>
<accession>A0A699HPP1</accession>
<dbReference type="EMBL" id="BKCJ010191353">
    <property type="protein sequence ID" value="GEY58781.1"/>
    <property type="molecule type" value="Genomic_DNA"/>
</dbReference>
<comment type="caution">
    <text evidence="5">The sequence shown here is derived from an EMBL/GenBank/DDBJ whole genome shotgun (WGS) entry which is preliminary data.</text>
</comment>
<dbReference type="InterPro" id="IPR036397">
    <property type="entry name" value="RNaseH_sf"/>
</dbReference>
<sequence>YQVGLESLEARIVVYEKNEVVYEEDIAFLKYDVQLLDESQVLLKVPGNNNMYNFDLKNVFPLGGLTCLFAKATLDESNLWHRRLGHINFKTVNKLVRENLVRGIENQIDHKVKPIRCDNATEFKNRIMIEFCEMKGIRREFSVARTLQQNDVAKRKNRTLIEAARTMLADSKLPTTFWAEAVNNACYVQNRVLVIKPHNKTPYKPFLGTKENIDAGKARKKTIPGPQYVLLPLLTFDSQGLKSLEDKAADDAGKKGTEVLRKENGVQDPAKDGDKNDQEKDVKEQEEALRKQFKQEFERLMFTHVSVVGSSYVNLGGSIPVNVVTLPNADLPTDPLMPDLEDTANLQDTRIFSGAYDDEVEGAVANFNNLEPTTVVSPIPTTRIHKDHPKEKILRDLHSAPQTRRMTKTSQEHALMDVKSVFLYGTIEEEVYVCQPPGFKDPQFPNKVYKVEKALYGLHQAPKAWYETLSTHLLENRFRRWIIDKTLFIKKDKEFEGLMHKKFQMSSIGELTFFLRLPVMQRDDGIFISQDKYIIDVPTASRPNIIFVVCACARFQVTPKVLDLHDVKRIFR</sequence>
<evidence type="ECO:0000256" key="2">
    <source>
        <dbReference type="ARBA" id="ARBA00022801"/>
    </source>
</evidence>
<feature type="domain" description="Integrase catalytic" evidence="4">
    <location>
        <begin position="42"/>
        <end position="210"/>
    </location>
</feature>
<dbReference type="InterPro" id="IPR039537">
    <property type="entry name" value="Retrotran_Ty1/copia-like"/>
</dbReference>
<dbReference type="InterPro" id="IPR025724">
    <property type="entry name" value="GAG-pre-integrase_dom"/>
</dbReference>
<dbReference type="GO" id="GO:0003676">
    <property type="term" value="F:nucleic acid binding"/>
    <property type="evidence" value="ECO:0007669"/>
    <property type="project" value="InterPro"/>
</dbReference>
<dbReference type="InterPro" id="IPR013103">
    <property type="entry name" value="RVT_2"/>
</dbReference>
<gene>
    <name evidence="5" type="ORF">Tci_430755</name>
</gene>
<feature type="non-terminal residue" evidence="5">
    <location>
        <position position="1"/>
    </location>
</feature>
<evidence type="ECO:0000259" key="4">
    <source>
        <dbReference type="PROSITE" id="PS50994"/>
    </source>
</evidence>
<evidence type="ECO:0000313" key="5">
    <source>
        <dbReference type="EMBL" id="GEY58781.1"/>
    </source>
</evidence>
<keyword evidence="2" id="KW-0378">Hydrolase</keyword>
<dbReference type="InterPro" id="IPR012337">
    <property type="entry name" value="RNaseH-like_sf"/>
</dbReference>
<dbReference type="GO" id="GO:0016787">
    <property type="term" value="F:hydrolase activity"/>
    <property type="evidence" value="ECO:0007669"/>
    <property type="project" value="UniProtKB-KW"/>
</dbReference>
<dbReference type="Pfam" id="PF13976">
    <property type="entry name" value="gag_pre-integrs"/>
    <property type="match status" value="1"/>
</dbReference>
<dbReference type="Gene3D" id="3.30.420.10">
    <property type="entry name" value="Ribonuclease H-like superfamily/Ribonuclease H"/>
    <property type="match status" value="1"/>
</dbReference>
<organism evidence="5">
    <name type="scientific">Tanacetum cinerariifolium</name>
    <name type="common">Dalmatian daisy</name>
    <name type="synonym">Chrysanthemum cinerariifolium</name>
    <dbReference type="NCBI Taxonomy" id="118510"/>
    <lineage>
        <taxon>Eukaryota</taxon>
        <taxon>Viridiplantae</taxon>
        <taxon>Streptophyta</taxon>
        <taxon>Embryophyta</taxon>
        <taxon>Tracheophyta</taxon>
        <taxon>Spermatophyta</taxon>
        <taxon>Magnoliopsida</taxon>
        <taxon>eudicotyledons</taxon>
        <taxon>Gunneridae</taxon>
        <taxon>Pentapetalae</taxon>
        <taxon>asterids</taxon>
        <taxon>campanulids</taxon>
        <taxon>Asterales</taxon>
        <taxon>Asteraceae</taxon>
        <taxon>Asteroideae</taxon>
        <taxon>Anthemideae</taxon>
        <taxon>Anthemidinae</taxon>
        <taxon>Tanacetum</taxon>
    </lineage>
</organism>
<dbReference type="InterPro" id="IPR001584">
    <property type="entry name" value="Integrase_cat-core"/>
</dbReference>
<dbReference type="GO" id="GO:0015074">
    <property type="term" value="P:DNA integration"/>
    <property type="evidence" value="ECO:0007669"/>
    <property type="project" value="InterPro"/>
</dbReference>
<evidence type="ECO:0000256" key="3">
    <source>
        <dbReference type="SAM" id="MobiDB-lite"/>
    </source>
</evidence>
<name>A0A699HPP1_TANCI</name>
<dbReference type="Pfam" id="PF07727">
    <property type="entry name" value="RVT_2"/>
    <property type="match status" value="1"/>
</dbReference>
<dbReference type="PANTHER" id="PTHR42648:SF32">
    <property type="entry name" value="RIBONUCLEASE H-LIKE DOMAIN, GAG-PRE-INTEGRASE DOMAIN PROTEIN-RELATED"/>
    <property type="match status" value="1"/>
</dbReference>
<reference evidence="5" key="1">
    <citation type="journal article" date="2019" name="Sci. Rep.">
        <title>Draft genome of Tanacetum cinerariifolium, the natural source of mosquito coil.</title>
        <authorList>
            <person name="Yamashiro T."/>
            <person name="Shiraishi A."/>
            <person name="Satake H."/>
            <person name="Nakayama K."/>
        </authorList>
    </citation>
    <scope>NUCLEOTIDE SEQUENCE</scope>
</reference>
<protein>
    <recommendedName>
        <fullName evidence="4">Integrase catalytic domain-containing protein</fullName>
    </recommendedName>
</protein>
<dbReference type="PANTHER" id="PTHR42648">
    <property type="entry name" value="TRANSPOSASE, PUTATIVE-RELATED"/>
    <property type="match status" value="1"/>
</dbReference>
<keyword evidence="1" id="KW-0479">Metal-binding</keyword>
<feature type="region of interest" description="Disordered" evidence="3">
    <location>
        <begin position="247"/>
        <end position="285"/>
    </location>
</feature>
<proteinExistence type="predicted"/>
<dbReference type="PROSITE" id="PS50994">
    <property type="entry name" value="INTEGRASE"/>
    <property type="match status" value="1"/>
</dbReference>
<dbReference type="GO" id="GO:0046872">
    <property type="term" value="F:metal ion binding"/>
    <property type="evidence" value="ECO:0007669"/>
    <property type="project" value="UniProtKB-KW"/>
</dbReference>
<dbReference type="SUPFAM" id="SSF53098">
    <property type="entry name" value="Ribonuclease H-like"/>
    <property type="match status" value="1"/>
</dbReference>